<keyword evidence="2" id="KW-0472">Membrane</keyword>
<evidence type="ECO:0008006" key="5">
    <source>
        <dbReference type="Google" id="ProtNLM"/>
    </source>
</evidence>
<dbReference type="AlphaFoldDB" id="A0AAV4IA83"/>
<evidence type="ECO:0000313" key="4">
    <source>
        <dbReference type="Proteomes" id="UP000762676"/>
    </source>
</evidence>
<protein>
    <recommendedName>
        <fullName evidence="5">G-protein coupled receptors family 1 profile domain-containing protein</fullName>
    </recommendedName>
</protein>
<keyword evidence="2" id="KW-0812">Transmembrane</keyword>
<evidence type="ECO:0000313" key="3">
    <source>
        <dbReference type="EMBL" id="GFS05586.1"/>
    </source>
</evidence>
<evidence type="ECO:0000256" key="1">
    <source>
        <dbReference type="SAM" id="MobiDB-lite"/>
    </source>
</evidence>
<keyword evidence="4" id="KW-1185">Reference proteome</keyword>
<keyword evidence="2" id="KW-1133">Transmembrane helix</keyword>
<evidence type="ECO:0000256" key="2">
    <source>
        <dbReference type="SAM" id="Phobius"/>
    </source>
</evidence>
<feature type="region of interest" description="Disordered" evidence="1">
    <location>
        <begin position="243"/>
        <end position="268"/>
    </location>
</feature>
<feature type="transmembrane region" description="Helical" evidence="2">
    <location>
        <begin position="71"/>
        <end position="96"/>
    </location>
</feature>
<feature type="transmembrane region" description="Helical" evidence="2">
    <location>
        <begin position="149"/>
        <end position="170"/>
    </location>
</feature>
<organism evidence="3 4">
    <name type="scientific">Elysia marginata</name>
    <dbReference type="NCBI Taxonomy" id="1093978"/>
    <lineage>
        <taxon>Eukaryota</taxon>
        <taxon>Metazoa</taxon>
        <taxon>Spiralia</taxon>
        <taxon>Lophotrochozoa</taxon>
        <taxon>Mollusca</taxon>
        <taxon>Gastropoda</taxon>
        <taxon>Heterobranchia</taxon>
        <taxon>Euthyneura</taxon>
        <taxon>Panpulmonata</taxon>
        <taxon>Sacoglossa</taxon>
        <taxon>Placobranchoidea</taxon>
        <taxon>Plakobranchidae</taxon>
        <taxon>Elysia</taxon>
    </lineage>
</organism>
<proteinExistence type="predicted"/>
<feature type="transmembrane region" description="Helical" evidence="2">
    <location>
        <begin position="116"/>
        <end position="137"/>
    </location>
</feature>
<dbReference type="EMBL" id="BMAT01009399">
    <property type="protein sequence ID" value="GFS05586.1"/>
    <property type="molecule type" value="Genomic_DNA"/>
</dbReference>
<sequence>MELNVKTIAHALCYFGVASVGLGVIVLIISHHVKKHVKILMGFHLTNNGILLLSVIWIGSKSAVISCYFKALAMALGFFLTYTSAVVLSIFNFAAVFYPHTFYKREMLMPACLATLASWVVGVLVSVFAVGFNILSVSACTPIPLMPRYGVMTLAIICLVCSLLVAAMNIKLVQYFRKVRVQPSAAPSRDERPQCQQSSMINDPGSLNHVTLQMLSGGRGHAKALKTDCIELQNTSVMTNVWSKTTRSESGQHKRQNRETKLDDQTGIKKPVERASDLFIVNMDEKAMAILPPSASKTITLSKSTAEDFLSCDSDDTKVFSRTSFYDTDYDTDFFIPQIDGKEQKSRKNESCCSSQNQNTVQLTRTNDTGCHPINKDLVQRPRKIKRRCSTENKNTQQQPRKSYISLTSQTHIEVLRETEIDFFPQKQDTVQQFRDTDRGCFSQGQDKIQQLRKTDSVVCPRNQETIQQMRETDSGLYPRYLETNQQMRETDSVVSRTASPTEDTRLFSIHVLSIVSSSRAQFINDQDVTCASPRISRDILKSR</sequence>
<feature type="compositionally biased region" description="Basic and acidic residues" evidence="1">
    <location>
        <begin position="246"/>
        <end position="268"/>
    </location>
</feature>
<dbReference type="Proteomes" id="UP000762676">
    <property type="component" value="Unassembled WGS sequence"/>
</dbReference>
<comment type="caution">
    <text evidence="3">The sequence shown here is derived from an EMBL/GenBank/DDBJ whole genome shotgun (WGS) entry which is preliminary data.</text>
</comment>
<feature type="transmembrane region" description="Helical" evidence="2">
    <location>
        <begin position="12"/>
        <end position="33"/>
    </location>
</feature>
<dbReference type="Gene3D" id="1.20.1070.10">
    <property type="entry name" value="Rhodopsin 7-helix transmembrane proteins"/>
    <property type="match status" value="1"/>
</dbReference>
<name>A0AAV4IA83_9GAST</name>
<dbReference type="SUPFAM" id="SSF81321">
    <property type="entry name" value="Family A G protein-coupled receptor-like"/>
    <property type="match status" value="1"/>
</dbReference>
<gene>
    <name evidence="3" type="ORF">ElyMa_004685400</name>
</gene>
<accession>A0AAV4IA83</accession>
<reference evidence="3 4" key="1">
    <citation type="journal article" date="2021" name="Elife">
        <title>Chloroplast acquisition without the gene transfer in kleptoplastic sea slugs, Plakobranchus ocellatus.</title>
        <authorList>
            <person name="Maeda T."/>
            <person name="Takahashi S."/>
            <person name="Yoshida T."/>
            <person name="Shimamura S."/>
            <person name="Takaki Y."/>
            <person name="Nagai Y."/>
            <person name="Toyoda A."/>
            <person name="Suzuki Y."/>
            <person name="Arimoto A."/>
            <person name="Ishii H."/>
            <person name="Satoh N."/>
            <person name="Nishiyama T."/>
            <person name="Hasebe M."/>
            <person name="Maruyama T."/>
            <person name="Minagawa J."/>
            <person name="Obokata J."/>
            <person name="Shigenobu S."/>
        </authorList>
    </citation>
    <scope>NUCLEOTIDE SEQUENCE [LARGE SCALE GENOMIC DNA]</scope>
</reference>